<gene>
    <name evidence="7" type="ORF">OHC33_000705</name>
</gene>
<name>A0AAN8F2J8_9EURO</name>
<evidence type="ECO:0000256" key="1">
    <source>
        <dbReference type="ARBA" id="ARBA00004167"/>
    </source>
</evidence>
<feature type="transmembrane region" description="Helical" evidence="6">
    <location>
        <begin position="157"/>
        <end position="179"/>
    </location>
</feature>
<accession>A0AAN8F2J8</accession>
<dbReference type="PANTHER" id="PTHR15549:SF30">
    <property type="entry name" value="MID2 DOMAIN-CONTAINING PROTEIN"/>
    <property type="match status" value="1"/>
</dbReference>
<feature type="region of interest" description="Disordered" evidence="5">
    <location>
        <begin position="112"/>
        <end position="147"/>
    </location>
</feature>
<keyword evidence="4 6" id="KW-0472">Membrane</keyword>
<organism evidence="7 8">
    <name type="scientific">Knufia fluminis</name>
    <dbReference type="NCBI Taxonomy" id="191047"/>
    <lineage>
        <taxon>Eukaryota</taxon>
        <taxon>Fungi</taxon>
        <taxon>Dikarya</taxon>
        <taxon>Ascomycota</taxon>
        <taxon>Pezizomycotina</taxon>
        <taxon>Eurotiomycetes</taxon>
        <taxon>Chaetothyriomycetidae</taxon>
        <taxon>Chaetothyriales</taxon>
        <taxon>Trichomeriaceae</taxon>
        <taxon>Knufia</taxon>
    </lineage>
</organism>
<dbReference type="GO" id="GO:0016020">
    <property type="term" value="C:membrane"/>
    <property type="evidence" value="ECO:0007669"/>
    <property type="project" value="UniProtKB-SubCell"/>
</dbReference>
<dbReference type="PANTHER" id="PTHR15549">
    <property type="entry name" value="PAIRED IMMUNOGLOBULIN-LIKE TYPE 2 RECEPTOR"/>
    <property type="match status" value="1"/>
</dbReference>
<evidence type="ECO:0000313" key="7">
    <source>
        <dbReference type="EMBL" id="KAK5958861.1"/>
    </source>
</evidence>
<dbReference type="AlphaFoldDB" id="A0AAN8F2J8"/>
<evidence type="ECO:0000313" key="8">
    <source>
        <dbReference type="Proteomes" id="UP001316803"/>
    </source>
</evidence>
<feature type="region of interest" description="Disordered" evidence="5">
    <location>
        <begin position="240"/>
        <end position="292"/>
    </location>
</feature>
<protein>
    <submittedName>
        <fullName evidence="7">Uncharacterized protein</fullName>
    </submittedName>
</protein>
<keyword evidence="8" id="KW-1185">Reference proteome</keyword>
<dbReference type="Proteomes" id="UP001316803">
    <property type="component" value="Unassembled WGS sequence"/>
</dbReference>
<feature type="compositionally biased region" description="Low complexity" evidence="5">
    <location>
        <begin position="121"/>
        <end position="147"/>
    </location>
</feature>
<feature type="region of interest" description="Disordered" evidence="5">
    <location>
        <begin position="322"/>
        <end position="359"/>
    </location>
</feature>
<feature type="region of interest" description="Disordered" evidence="5">
    <location>
        <begin position="1"/>
        <end position="58"/>
    </location>
</feature>
<feature type="compositionally biased region" description="Polar residues" evidence="5">
    <location>
        <begin position="322"/>
        <end position="338"/>
    </location>
</feature>
<evidence type="ECO:0000256" key="5">
    <source>
        <dbReference type="SAM" id="MobiDB-lite"/>
    </source>
</evidence>
<keyword evidence="2 6" id="KW-0812">Transmembrane</keyword>
<reference evidence="7 8" key="1">
    <citation type="submission" date="2022-12" db="EMBL/GenBank/DDBJ databases">
        <title>Genomic features and morphological characterization of a novel Knufia sp. strain isolated from spacecraft assembly facility.</title>
        <authorList>
            <person name="Teixeira M."/>
            <person name="Chander A.M."/>
            <person name="Stajich J.E."/>
            <person name="Venkateswaran K."/>
        </authorList>
    </citation>
    <scope>NUCLEOTIDE SEQUENCE [LARGE SCALE GENOMIC DNA]</scope>
    <source>
        <strain evidence="7 8">FJI-L2-BK-P2</strain>
    </source>
</reference>
<comment type="caution">
    <text evidence="7">The sequence shown here is derived from an EMBL/GenBank/DDBJ whole genome shotgun (WGS) entry which is preliminary data.</text>
</comment>
<evidence type="ECO:0000256" key="2">
    <source>
        <dbReference type="ARBA" id="ARBA00022692"/>
    </source>
</evidence>
<proteinExistence type="predicted"/>
<keyword evidence="3 6" id="KW-1133">Transmembrane helix</keyword>
<feature type="compositionally biased region" description="Polar residues" evidence="5">
    <location>
        <begin position="240"/>
        <end position="251"/>
    </location>
</feature>
<dbReference type="InterPro" id="IPR051694">
    <property type="entry name" value="Immunoregulatory_rcpt-like"/>
</dbReference>
<sequence>MSSVETTTADTATDTALSTTVATTTPSTSSETSSAAPTTTTPIPSTTTLPPSTSIISAEPSTTYVAPTTTPAPIPTTVVTEVTSVVTQPPTGDPATETPVIATTIYSTQSPVTITPTASDASTRSQTSSAPSSTRSALSASGSGDGSSKGLSSAATIAIAVIIPIAAVVGLIIFGLWFWRRRKAKKNAEELRKNEMAEYGFNPNNDPSLPVGAAVYTDGGSEGNDDSGYRGWGATTASNRKASTTLGSNSRVPGLNGASGMSDGGSQSGYGMQPSPSTGGSDGMSQDPLVPGYPDAATAGAVGGAAIGGAAIAGGARNRDSQAVSSIHRGTSNASSAYSGRGVAPSEASSDVPDMPRPYYQEEVPYNIYNEVQPGHGPYGDGTYGSQNDQPVIRDVQARRNTRIERAPTFPQQGGIAQNF</sequence>
<evidence type="ECO:0000256" key="4">
    <source>
        <dbReference type="ARBA" id="ARBA00023136"/>
    </source>
</evidence>
<dbReference type="EMBL" id="JAKLMC020000001">
    <property type="protein sequence ID" value="KAK5958861.1"/>
    <property type="molecule type" value="Genomic_DNA"/>
</dbReference>
<dbReference type="GO" id="GO:0071944">
    <property type="term" value="C:cell periphery"/>
    <property type="evidence" value="ECO:0007669"/>
    <property type="project" value="UniProtKB-ARBA"/>
</dbReference>
<evidence type="ECO:0000256" key="6">
    <source>
        <dbReference type="SAM" id="Phobius"/>
    </source>
</evidence>
<evidence type="ECO:0000256" key="3">
    <source>
        <dbReference type="ARBA" id="ARBA00022989"/>
    </source>
</evidence>
<comment type="subcellular location">
    <subcellularLocation>
        <location evidence="1">Membrane</location>
        <topology evidence="1">Single-pass membrane protein</topology>
    </subcellularLocation>
</comment>